<feature type="signal peptide" evidence="2">
    <location>
        <begin position="1"/>
        <end position="24"/>
    </location>
</feature>
<keyword evidence="2" id="KW-0732">Signal</keyword>
<dbReference type="RefSeq" id="WP_116613010.1">
    <property type="nucleotide sequence ID" value="NZ_CAJZAT010000169.1"/>
</dbReference>
<keyword evidence="4" id="KW-1185">Reference proteome</keyword>
<name>A0ABX5KGZ7_9BURK</name>
<reference evidence="3 4" key="1">
    <citation type="submission" date="2018-05" db="EMBL/GenBank/DDBJ databases">
        <title>Genomic Encyclopedia of Type Strains, Phase IV (KMG-V): Genome sequencing to study the core and pangenomes of soil and plant-associated prokaryotes.</title>
        <authorList>
            <person name="Whitman W."/>
        </authorList>
    </citation>
    <scope>NUCLEOTIDE SEQUENCE [LARGE SCALE GENOMIC DNA]</scope>
    <source>
        <strain evidence="3 4">SCZa-39</strain>
    </source>
</reference>
<evidence type="ECO:0000313" key="4">
    <source>
        <dbReference type="Proteomes" id="UP000245712"/>
    </source>
</evidence>
<dbReference type="Proteomes" id="UP000245712">
    <property type="component" value="Unassembled WGS sequence"/>
</dbReference>
<feature type="transmembrane region" description="Helical" evidence="1">
    <location>
        <begin position="176"/>
        <end position="194"/>
    </location>
</feature>
<comment type="caution">
    <text evidence="3">The sequence shown here is derived from an EMBL/GenBank/DDBJ whole genome shotgun (WGS) entry which is preliminary data.</text>
</comment>
<keyword evidence="1" id="KW-1133">Transmembrane helix</keyword>
<accession>A0ABX5KGZ7</accession>
<evidence type="ECO:0000256" key="2">
    <source>
        <dbReference type="SAM" id="SignalP"/>
    </source>
</evidence>
<evidence type="ECO:0000313" key="3">
    <source>
        <dbReference type="EMBL" id="PVX77032.1"/>
    </source>
</evidence>
<dbReference type="EMBL" id="QEOB01000015">
    <property type="protein sequence ID" value="PVX77032.1"/>
    <property type="molecule type" value="Genomic_DNA"/>
</dbReference>
<gene>
    <name evidence="3" type="ORF">C7402_11591</name>
</gene>
<feature type="chain" id="PRO_5046719132" evidence="2">
    <location>
        <begin position="25"/>
        <end position="313"/>
    </location>
</feature>
<sequence>MSAGAARGLRLALALAFAAAQAFATTPADAAPSNSAAQATVQEPRAFGYQLGDILTQRILLPDGDRDAVAPPSIGRASAWLDRRRVRIDSDAEGRSWMAIEYQVVNVDPTLTRIALPALTLTSASGATLQVPEWPVSVGPMTPADTFDAFNAGDLQAMRADRLAPAVPVEPLRRRAGVALALLGLTLLSWAGWWRWRNRREAAKLPFARAWRRIRKLDGANADTSADAWVHLHRALNETAGRVVHAGSLPGLFERAPYLKPLRAQLEQFYGRSAARFFTPSPVATAAPAPLEGAAALRTLSEALYRAERRQQR</sequence>
<proteinExistence type="predicted"/>
<organism evidence="3 4">
    <name type="scientific">Paraburkholderia unamae</name>
    <dbReference type="NCBI Taxonomy" id="219649"/>
    <lineage>
        <taxon>Bacteria</taxon>
        <taxon>Pseudomonadati</taxon>
        <taxon>Pseudomonadota</taxon>
        <taxon>Betaproteobacteria</taxon>
        <taxon>Burkholderiales</taxon>
        <taxon>Burkholderiaceae</taxon>
        <taxon>Paraburkholderia</taxon>
    </lineage>
</organism>
<evidence type="ECO:0000256" key="1">
    <source>
        <dbReference type="SAM" id="Phobius"/>
    </source>
</evidence>
<keyword evidence="1" id="KW-0812">Transmembrane</keyword>
<protein>
    <submittedName>
        <fullName evidence="3">MxaA protein</fullName>
    </submittedName>
</protein>
<keyword evidence="1" id="KW-0472">Membrane</keyword>